<accession>A0A6A5HM10</accession>
<sequence>MLLKIGYSFLLIQFIVISISAEKERVTDGSVSPQDRHKPAAQQKLNLKSGQESVEKFAKALDTNKDGFVDKNELLAWVSESYQKTVDREAVERMSELDENADGFVSWEEYLRDSFPEEELHNKEEETLIAQDKLYFKQADQNEDGKLDMQELASFLNPEHHPHMHPVLIAVTLLEKDQNGDGAIDEKEFLGELDDQRGSEWYNVEVERFHTVYDKNKDGKLSGDELTAWLLVDGTTAGSYEAESLLQNSDDDKDGKLSSDEIVKHHALFAKTEAAQEADHLHPYSHDEL</sequence>
<dbReference type="SMART" id="SM00054">
    <property type="entry name" value="EFh"/>
    <property type="match status" value="6"/>
</dbReference>
<dbReference type="Pfam" id="PF13499">
    <property type="entry name" value="EF-hand_7"/>
    <property type="match status" value="2"/>
</dbReference>
<keyword evidence="1" id="KW-0106">Calcium</keyword>
<dbReference type="GO" id="GO:0005509">
    <property type="term" value="F:calcium ion binding"/>
    <property type="evidence" value="ECO:0007669"/>
    <property type="project" value="InterPro"/>
</dbReference>
<organism evidence="4 5">
    <name type="scientific">Caenorhabditis remanei</name>
    <name type="common">Caenorhabditis vulgaris</name>
    <dbReference type="NCBI Taxonomy" id="31234"/>
    <lineage>
        <taxon>Eukaryota</taxon>
        <taxon>Metazoa</taxon>
        <taxon>Ecdysozoa</taxon>
        <taxon>Nematoda</taxon>
        <taxon>Chromadorea</taxon>
        <taxon>Rhabditida</taxon>
        <taxon>Rhabditina</taxon>
        <taxon>Rhabditomorpha</taxon>
        <taxon>Rhabditoidea</taxon>
        <taxon>Rhabditidae</taxon>
        <taxon>Peloderinae</taxon>
        <taxon>Caenorhabditis</taxon>
    </lineage>
</organism>
<dbReference type="PANTHER" id="PTHR10827:SF95">
    <property type="entry name" value="LD34388P"/>
    <property type="match status" value="1"/>
</dbReference>
<gene>
    <name evidence="4" type="ORF">GCK72_001055</name>
</gene>
<dbReference type="CTD" id="9801354"/>
<dbReference type="EMBL" id="WUAV01000001">
    <property type="protein sequence ID" value="KAF1769240.1"/>
    <property type="molecule type" value="Genomic_DNA"/>
</dbReference>
<dbReference type="GeneID" id="9801354"/>
<evidence type="ECO:0000256" key="2">
    <source>
        <dbReference type="SAM" id="SignalP"/>
    </source>
</evidence>
<proteinExistence type="predicted"/>
<dbReference type="FunFam" id="1.10.238.10:FF:000994">
    <property type="entry name" value="CALUmenin (Calcium-binding protein) homolog"/>
    <property type="match status" value="1"/>
</dbReference>
<feature type="domain" description="EF-hand" evidence="3">
    <location>
        <begin position="201"/>
        <end position="236"/>
    </location>
</feature>
<dbReference type="Gene3D" id="1.10.238.10">
    <property type="entry name" value="EF-hand"/>
    <property type="match status" value="3"/>
</dbReference>
<keyword evidence="2" id="KW-0732">Signal</keyword>
<dbReference type="GO" id="GO:0005783">
    <property type="term" value="C:endoplasmic reticulum"/>
    <property type="evidence" value="ECO:0007669"/>
    <property type="project" value="TreeGrafter"/>
</dbReference>
<protein>
    <recommendedName>
        <fullName evidence="3">EF-hand domain-containing protein</fullName>
    </recommendedName>
</protein>
<dbReference type="Pfam" id="PF13202">
    <property type="entry name" value="EF-hand_5"/>
    <property type="match status" value="1"/>
</dbReference>
<evidence type="ECO:0000313" key="4">
    <source>
        <dbReference type="EMBL" id="KAF1769240.1"/>
    </source>
</evidence>
<dbReference type="PROSITE" id="PS50222">
    <property type="entry name" value="EF_HAND_2"/>
    <property type="match status" value="3"/>
</dbReference>
<comment type="caution">
    <text evidence="4">The sequence shown here is derived from an EMBL/GenBank/DDBJ whole genome shotgun (WGS) entry which is preliminary data.</text>
</comment>
<dbReference type="PROSITE" id="PS00018">
    <property type="entry name" value="EF_HAND_1"/>
    <property type="match status" value="6"/>
</dbReference>
<name>A0A6A5HM10_CAERE</name>
<evidence type="ECO:0000256" key="1">
    <source>
        <dbReference type="ARBA" id="ARBA00022837"/>
    </source>
</evidence>
<dbReference type="RefSeq" id="XP_003111447.2">
    <property type="nucleotide sequence ID" value="XM_003111399.2"/>
</dbReference>
<reference evidence="4 5" key="1">
    <citation type="submission" date="2019-12" db="EMBL/GenBank/DDBJ databases">
        <title>Chromosome-level assembly of the Caenorhabditis remanei genome.</title>
        <authorList>
            <person name="Teterina A.A."/>
            <person name="Willis J.H."/>
            <person name="Phillips P.C."/>
        </authorList>
    </citation>
    <scope>NUCLEOTIDE SEQUENCE [LARGE SCALE GENOMIC DNA]</scope>
    <source>
        <strain evidence="4 5">PX506</strain>
        <tissue evidence="4">Whole organism</tissue>
    </source>
</reference>
<dbReference type="SUPFAM" id="SSF47473">
    <property type="entry name" value="EF-hand"/>
    <property type="match status" value="2"/>
</dbReference>
<dbReference type="KEGG" id="crq:GCK72_001055"/>
<dbReference type="Proteomes" id="UP000483820">
    <property type="component" value="Chromosome I"/>
</dbReference>
<evidence type="ECO:0000313" key="5">
    <source>
        <dbReference type="Proteomes" id="UP000483820"/>
    </source>
</evidence>
<feature type="domain" description="EF-hand" evidence="3">
    <location>
        <begin position="49"/>
        <end position="84"/>
    </location>
</feature>
<evidence type="ECO:0000259" key="3">
    <source>
        <dbReference type="PROSITE" id="PS50222"/>
    </source>
</evidence>
<dbReference type="InterPro" id="IPR011992">
    <property type="entry name" value="EF-hand-dom_pair"/>
</dbReference>
<dbReference type="InterPro" id="IPR002048">
    <property type="entry name" value="EF_hand_dom"/>
</dbReference>
<feature type="signal peptide" evidence="2">
    <location>
        <begin position="1"/>
        <end position="21"/>
    </location>
</feature>
<feature type="domain" description="EF-hand" evidence="3">
    <location>
        <begin position="127"/>
        <end position="162"/>
    </location>
</feature>
<feature type="chain" id="PRO_5025597229" description="EF-hand domain-containing protein" evidence="2">
    <location>
        <begin position="22"/>
        <end position="289"/>
    </location>
</feature>
<dbReference type="PANTHER" id="PTHR10827">
    <property type="entry name" value="RETICULOCALBIN"/>
    <property type="match status" value="1"/>
</dbReference>
<dbReference type="AlphaFoldDB" id="A0A6A5HM10"/>
<dbReference type="InterPro" id="IPR018247">
    <property type="entry name" value="EF_Hand_1_Ca_BS"/>
</dbReference>